<dbReference type="EMBL" id="CP002009">
    <property type="protein sequence ID" value="ADG13309.1"/>
    <property type="molecule type" value="Genomic_DNA"/>
</dbReference>
<evidence type="ECO:0000256" key="3">
    <source>
        <dbReference type="ARBA" id="ARBA00022679"/>
    </source>
</evidence>
<dbReference type="Proteomes" id="UP000002061">
    <property type="component" value="Chromosome"/>
</dbReference>
<evidence type="ECO:0000256" key="4">
    <source>
        <dbReference type="ARBA" id="ARBA00022692"/>
    </source>
</evidence>
<protein>
    <submittedName>
        <fullName evidence="8">Glycosyl transferase, family 4, conserved region</fullName>
    </submittedName>
</protein>
<dbReference type="GeneID" id="9131647"/>
<proteinExistence type="predicted"/>
<feature type="transmembrane region" description="Helical" evidence="7">
    <location>
        <begin position="157"/>
        <end position="174"/>
    </location>
</feature>
<dbReference type="GO" id="GO:0044038">
    <property type="term" value="P:cell wall macromolecule biosynthetic process"/>
    <property type="evidence" value="ECO:0007669"/>
    <property type="project" value="TreeGrafter"/>
</dbReference>
<keyword evidence="9" id="KW-1185">Reference proteome</keyword>
<reference evidence="8" key="1">
    <citation type="submission" date="2010-04" db="EMBL/GenBank/DDBJ databases">
        <title>Complete sequence of Methanocaldococcus infernus ME.</title>
        <authorList>
            <consortium name="US DOE Joint Genome Institute"/>
            <person name="Lucas S."/>
            <person name="Copeland A."/>
            <person name="Lapidus A."/>
            <person name="Cheng J.-F."/>
            <person name="Bruce D."/>
            <person name="Goodwin L."/>
            <person name="Pitluck S."/>
            <person name="Munk A.C."/>
            <person name="Detter J.C."/>
            <person name="Han C."/>
            <person name="Tapia R."/>
            <person name="Land M."/>
            <person name="Hauser L."/>
            <person name="Kyrpides N."/>
            <person name="Mikhailova N."/>
            <person name="Sieprawska-Lupa M."/>
            <person name="Whitman W.B."/>
            <person name="Woyke T."/>
        </authorList>
    </citation>
    <scope>NUCLEOTIDE SEQUENCE [LARGE SCALE GENOMIC DNA]</scope>
    <source>
        <strain evidence="8">ME</strain>
    </source>
</reference>
<evidence type="ECO:0000256" key="5">
    <source>
        <dbReference type="ARBA" id="ARBA00022989"/>
    </source>
</evidence>
<keyword evidence="6 7" id="KW-0472">Membrane</keyword>
<gene>
    <name evidence="8" type="ordered locus">Metin_0640</name>
</gene>
<feature type="transmembrane region" description="Helical" evidence="7">
    <location>
        <begin position="55"/>
        <end position="76"/>
    </location>
</feature>
<dbReference type="KEGG" id="mif:Metin_0640"/>
<accession>D5VRV6</accession>
<name>D5VRV6_METIM</name>
<organism evidence="8 9">
    <name type="scientific">Methanocaldococcus infernus (strain DSM 11812 / JCM 15783 / ME)</name>
    <dbReference type="NCBI Taxonomy" id="573063"/>
    <lineage>
        <taxon>Archaea</taxon>
        <taxon>Methanobacteriati</taxon>
        <taxon>Methanobacteriota</taxon>
        <taxon>Methanomada group</taxon>
        <taxon>Methanococci</taxon>
        <taxon>Methanococcales</taxon>
        <taxon>Methanocaldococcaceae</taxon>
        <taxon>Methanocaldococcus</taxon>
    </lineage>
</organism>
<feature type="transmembrane region" description="Helical" evidence="7">
    <location>
        <begin position="88"/>
        <end position="104"/>
    </location>
</feature>
<dbReference type="GO" id="GO:0016780">
    <property type="term" value="F:phosphotransferase activity, for other substituted phosphate groups"/>
    <property type="evidence" value="ECO:0007669"/>
    <property type="project" value="InterPro"/>
</dbReference>
<dbReference type="STRING" id="573063.Metin_0640"/>
<dbReference type="RefSeq" id="WP_013100055.1">
    <property type="nucleotide sequence ID" value="NC_014122.1"/>
</dbReference>
<evidence type="ECO:0000256" key="2">
    <source>
        <dbReference type="ARBA" id="ARBA00022475"/>
    </source>
</evidence>
<evidence type="ECO:0000256" key="1">
    <source>
        <dbReference type="ARBA" id="ARBA00004651"/>
    </source>
</evidence>
<keyword evidence="4 7" id="KW-0812">Transmembrane</keyword>
<keyword evidence="5 7" id="KW-1133">Transmembrane helix</keyword>
<dbReference type="CDD" id="cd06856">
    <property type="entry name" value="GT_GPT_archaea"/>
    <property type="match status" value="1"/>
</dbReference>
<keyword evidence="3 8" id="KW-0808">Transferase</keyword>
<dbReference type="Pfam" id="PF00953">
    <property type="entry name" value="Glycos_transf_4"/>
    <property type="match status" value="1"/>
</dbReference>
<sequence>MLYLPILSFMFSFKFTKFLINKFINYKFGYDLHKKEKVKVPEMCGLAPVLSSSLFISLLNPIYSSIILLSSMVGVLDDLTNLSPKEKLFLLFIISTALSLYFYHNFTPDLLIFIFSLPIFSNFTNMLAGFNGLEIGLGVLSSLFLSLIFLLDHNISAFLIALTFSSSYLAFLYFNKYPARAFPGDCGTLPIGAFLSALSIVNNEFLYFVVIMIPYFIDASLKYLSAGVMSRDKHKPTVLGEDGKLYYKGGYLSLPRLILKYKPMSEKSLVLTLWSIEVLFGMLAILIKVTL</sequence>
<dbReference type="HOGENOM" id="CLU_023982_4_0_2"/>
<dbReference type="eggNOG" id="arCOG03199">
    <property type="taxonomic scope" value="Archaea"/>
</dbReference>
<feature type="transmembrane region" description="Helical" evidence="7">
    <location>
        <begin position="135"/>
        <end position="151"/>
    </location>
</feature>
<comment type="subcellular location">
    <subcellularLocation>
        <location evidence="1">Cell membrane</location>
        <topology evidence="1">Multi-pass membrane protein</topology>
    </subcellularLocation>
</comment>
<evidence type="ECO:0000313" key="8">
    <source>
        <dbReference type="EMBL" id="ADG13309.1"/>
    </source>
</evidence>
<dbReference type="PANTHER" id="PTHR22926:SF3">
    <property type="entry name" value="UNDECAPRENYL-PHOSPHATE ALPHA-N-ACETYLGLUCOSAMINYL 1-PHOSPHATE TRANSFERASE"/>
    <property type="match status" value="1"/>
</dbReference>
<dbReference type="GO" id="GO:0071555">
    <property type="term" value="P:cell wall organization"/>
    <property type="evidence" value="ECO:0007669"/>
    <property type="project" value="TreeGrafter"/>
</dbReference>
<dbReference type="GO" id="GO:0005886">
    <property type="term" value="C:plasma membrane"/>
    <property type="evidence" value="ECO:0007669"/>
    <property type="project" value="UniProtKB-SubCell"/>
</dbReference>
<dbReference type="InterPro" id="IPR000715">
    <property type="entry name" value="Glycosyl_transferase_4"/>
</dbReference>
<feature type="transmembrane region" description="Helical" evidence="7">
    <location>
        <begin position="181"/>
        <end position="200"/>
    </location>
</feature>
<evidence type="ECO:0000256" key="6">
    <source>
        <dbReference type="ARBA" id="ARBA00023136"/>
    </source>
</evidence>
<feature type="transmembrane region" description="Helical" evidence="7">
    <location>
        <begin position="269"/>
        <end position="287"/>
    </location>
</feature>
<evidence type="ECO:0000256" key="7">
    <source>
        <dbReference type="SAM" id="Phobius"/>
    </source>
</evidence>
<evidence type="ECO:0000313" key="9">
    <source>
        <dbReference type="Proteomes" id="UP000002061"/>
    </source>
</evidence>
<keyword evidence="2" id="KW-1003">Cell membrane</keyword>
<dbReference type="AlphaFoldDB" id="D5VRV6"/>
<dbReference type="PANTHER" id="PTHR22926">
    <property type="entry name" value="PHOSPHO-N-ACETYLMURAMOYL-PENTAPEPTIDE-TRANSFERASE"/>
    <property type="match status" value="1"/>
</dbReference>